<keyword evidence="3" id="KW-1185">Reference proteome</keyword>
<protein>
    <recommendedName>
        <fullName evidence="4">Carboxypeptidase regulatory-like domain-containing protein</fullName>
    </recommendedName>
</protein>
<evidence type="ECO:0000313" key="3">
    <source>
        <dbReference type="Proteomes" id="UP000228740"/>
    </source>
</evidence>
<sequence>MKLKKYIVAIFYALSSTAVVSAQYKEPEKKDKIEALYPQVHFDSLQAKQKLAKGTATIKGIAFTKAKSKWGLKVGQRIYANQIKVTLFPVTPYLESWYTLRKEKESLRKRRYVYLSKNAYRYRLEAITNSDGEFTFPDMKPGKYFLQGFLGYTHNGTYNEYTGTGYNNYGGQTDYYQQKSYSVDHEDRIEAFVEVKEDGEIVRVNLH</sequence>
<dbReference type="EMBL" id="PGFD01000003">
    <property type="protein sequence ID" value="PJJ62914.1"/>
    <property type="molecule type" value="Genomic_DNA"/>
</dbReference>
<organism evidence="2 3">
    <name type="scientific">Chryseobacterium geocarposphaerae</name>
    <dbReference type="NCBI Taxonomy" id="1416776"/>
    <lineage>
        <taxon>Bacteria</taxon>
        <taxon>Pseudomonadati</taxon>
        <taxon>Bacteroidota</taxon>
        <taxon>Flavobacteriia</taxon>
        <taxon>Flavobacteriales</taxon>
        <taxon>Weeksellaceae</taxon>
        <taxon>Chryseobacterium group</taxon>
        <taxon>Chryseobacterium</taxon>
    </lineage>
</organism>
<accession>A0A2M9BXV5</accession>
<evidence type="ECO:0008006" key="4">
    <source>
        <dbReference type="Google" id="ProtNLM"/>
    </source>
</evidence>
<feature type="chain" id="PRO_5014611580" description="Carboxypeptidase regulatory-like domain-containing protein" evidence="1">
    <location>
        <begin position="22"/>
        <end position="207"/>
    </location>
</feature>
<proteinExistence type="predicted"/>
<dbReference type="SUPFAM" id="SSF117074">
    <property type="entry name" value="Hypothetical protein PA1324"/>
    <property type="match status" value="1"/>
</dbReference>
<name>A0A2M9BXV5_9FLAO</name>
<dbReference type="AlphaFoldDB" id="A0A2M9BXV5"/>
<reference evidence="2 3" key="1">
    <citation type="submission" date="2017-11" db="EMBL/GenBank/DDBJ databases">
        <title>Genomic Encyclopedia of Archaeal and Bacterial Type Strains, Phase II (KMG-II): From Individual Species to Whole Genera.</title>
        <authorList>
            <person name="Goeker M."/>
        </authorList>
    </citation>
    <scope>NUCLEOTIDE SEQUENCE [LARGE SCALE GENOMIC DNA]</scope>
    <source>
        <strain evidence="2 3">DSM 27617</strain>
    </source>
</reference>
<keyword evidence="1" id="KW-0732">Signal</keyword>
<gene>
    <name evidence="2" type="ORF">CLV73_3428</name>
</gene>
<dbReference type="RefSeq" id="WP_100378049.1">
    <property type="nucleotide sequence ID" value="NZ_PGFD01000003.1"/>
</dbReference>
<feature type="signal peptide" evidence="1">
    <location>
        <begin position="1"/>
        <end position="21"/>
    </location>
</feature>
<dbReference type="Proteomes" id="UP000228740">
    <property type="component" value="Unassembled WGS sequence"/>
</dbReference>
<comment type="caution">
    <text evidence="2">The sequence shown here is derived from an EMBL/GenBank/DDBJ whole genome shotgun (WGS) entry which is preliminary data.</text>
</comment>
<evidence type="ECO:0000256" key="1">
    <source>
        <dbReference type="SAM" id="SignalP"/>
    </source>
</evidence>
<dbReference type="OrthoDB" id="6058208at2"/>
<evidence type="ECO:0000313" key="2">
    <source>
        <dbReference type="EMBL" id="PJJ62914.1"/>
    </source>
</evidence>